<accession>A0A381S534</accession>
<organism evidence="1">
    <name type="scientific">marine metagenome</name>
    <dbReference type="NCBI Taxonomy" id="408172"/>
    <lineage>
        <taxon>unclassified sequences</taxon>
        <taxon>metagenomes</taxon>
        <taxon>ecological metagenomes</taxon>
    </lineage>
</organism>
<dbReference type="AlphaFoldDB" id="A0A381S534"/>
<protein>
    <submittedName>
        <fullName evidence="1">Uncharacterized protein</fullName>
    </submittedName>
</protein>
<sequence>MGFKSKNYNQLPAALTHWVENSLK</sequence>
<proteinExistence type="predicted"/>
<name>A0A381S534_9ZZZZ</name>
<gene>
    <name evidence="1" type="ORF">METZ01_LOCUS52040</name>
</gene>
<reference evidence="1" key="1">
    <citation type="submission" date="2018-05" db="EMBL/GenBank/DDBJ databases">
        <authorList>
            <person name="Lanie J.A."/>
            <person name="Ng W.-L."/>
            <person name="Kazmierczak K.M."/>
            <person name="Andrzejewski T.M."/>
            <person name="Davidsen T.M."/>
            <person name="Wayne K.J."/>
            <person name="Tettelin H."/>
            <person name="Glass J.I."/>
            <person name="Rusch D."/>
            <person name="Podicherti R."/>
            <person name="Tsui H.-C.T."/>
            <person name="Winkler M.E."/>
        </authorList>
    </citation>
    <scope>NUCLEOTIDE SEQUENCE</scope>
</reference>
<evidence type="ECO:0000313" key="1">
    <source>
        <dbReference type="EMBL" id="SUZ99186.1"/>
    </source>
</evidence>
<dbReference type="EMBL" id="UINC01002677">
    <property type="protein sequence ID" value="SUZ99186.1"/>
    <property type="molecule type" value="Genomic_DNA"/>
</dbReference>